<feature type="transmembrane region" description="Helical" evidence="1">
    <location>
        <begin position="112"/>
        <end position="136"/>
    </location>
</feature>
<dbReference type="EMBL" id="CAJNJA010033875">
    <property type="protein sequence ID" value="CAE7684844.1"/>
    <property type="molecule type" value="Genomic_DNA"/>
</dbReference>
<protein>
    <submittedName>
        <fullName evidence="2">Uncharacterized protein</fullName>
    </submittedName>
</protein>
<keyword evidence="1" id="KW-0812">Transmembrane</keyword>
<gene>
    <name evidence="2" type="ORF">SNEC2469_LOCUS19721</name>
</gene>
<accession>A0A812WIC3</accession>
<comment type="caution">
    <text evidence="2">The sequence shown here is derived from an EMBL/GenBank/DDBJ whole genome shotgun (WGS) entry which is preliminary data.</text>
</comment>
<feature type="transmembrane region" description="Helical" evidence="1">
    <location>
        <begin position="251"/>
        <end position="269"/>
    </location>
</feature>
<organism evidence="2 3">
    <name type="scientific">Symbiodinium necroappetens</name>
    <dbReference type="NCBI Taxonomy" id="1628268"/>
    <lineage>
        <taxon>Eukaryota</taxon>
        <taxon>Sar</taxon>
        <taxon>Alveolata</taxon>
        <taxon>Dinophyceae</taxon>
        <taxon>Suessiales</taxon>
        <taxon>Symbiodiniaceae</taxon>
        <taxon>Symbiodinium</taxon>
    </lineage>
</organism>
<keyword evidence="1" id="KW-1133">Transmembrane helix</keyword>
<dbReference type="OrthoDB" id="414599at2759"/>
<feature type="transmembrane region" description="Helical" evidence="1">
    <location>
        <begin position="219"/>
        <end position="239"/>
    </location>
</feature>
<dbReference type="Proteomes" id="UP000601435">
    <property type="component" value="Unassembled WGS sequence"/>
</dbReference>
<name>A0A812WIC3_9DINO</name>
<evidence type="ECO:0000256" key="1">
    <source>
        <dbReference type="SAM" id="Phobius"/>
    </source>
</evidence>
<sequence length="369" mass="42201">MTASAVLAVLDQVQNVGQVVEIGQAQVHQKEQVLWARRAYQLESQSVRLDVFDHVKEEIRSHHDTYMGRIDVLLLVLALIWPFALNAIQFSDPFIPQTEFECEHCIEVKHKWIVFVWMTLLGAILVLPFWGILMLIRCRLKLDAWLEYSLARLSQARRGMNITPQTKMGSTRNEDDEDDHDDTKDIVCRLVNMVAECQEYLGLMWTEECSWLVHTSTSLLWISAGAALLLTALSIWVFMVNKGGAHSKFGNWFAVIVSLGMAVPLVYMLRRSFDELEPPDEDMLASAAVSNPAMNEPATRRRRAQLLKGNSSPNFSRFFGDGTPKEEFTGESRFSNLRERIFDLLPSFKRMCGRRKQGRKKGEPLLRPT</sequence>
<evidence type="ECO:0000313" key="2">
    <source>
        <dbReference type="EMBL" id="CAE7684844.1"/>
    </source>
</evidence>
<evidence type="ECO:0000313" key="3">
    <source>
        <dbReference type="Proteomes" id="UP000601435"/>
    </source>
</evidence>
<dbReference type="AlphaFoldDB" id="A0A812WIC3"/>
<reference evidence="2" key="1">
    <citation type="submission" date="2021-02" db="EMBL/GenBank/DDBJ databases">
        <authorList>
            <person name="Dougan E. K."/>
            <person name="Rhodes N."/>
            <person name="Thang M."/>
            <person name="Chan C."/>
        </authorList>
    </citation>
    <scope>NUCLEOTIDE SEQUENCE</scope>
</reference>
<proteinExistence type="predicted"/>
<keyword evidence="1" id="KW-0472">Membrane</keyword>
<keyword evidence="3" id="KW-1185">Reference proteome</keyword>
<feature type="transmembrane region" description="Helical" evidence="1">
    <location>
        <begin position="66"/>
        <end position="84"/>
    </location>
</feature>